<comment type="caution">
    <text evidence="1">The sequence shown here is derived from an EMBL/GenBank/DDBJ whole genome shotgun (WGS) entry which is preliminary data.</text>
</comment>
<reference evidence="2" key="1">
    <citation type="journal article" date="2019" name="Int. J. Syst. Evol. Microbiol.">
        <title>The Global Catalogue of Microorganisms (GCM) 10K type strain sequencing project: providing services to taxonomists for standard genome sequencing and annotation.</title>
        <authorList>
            <consortium name="The Broad Institute Genomics Platform"/>
            <consortium name="The Broad Institute Genome Sequencing Center for Infectious Disease"/>
            <person name="Wu L."/>
            <person name="Ma J."/>
        </authorList>
    </citation>
    <scope>NUCLEOTIDE SEQUENCE [LARGE SCALE GENOMIC DNA]</scope>
    <source>
        <strain evidence="2">CCM 7855</strain>
    </source>
</reference>
<accession>A0ABQ1V2A8</accession>
<gene>
    <name evidence="1" type="ORF">GCM10007298_31270</name>
</gene>
<sequence>MVTDPVSDPNLMQARMFTEQLELVATQLELQVTALEKSASMRGAKNGARLMVLARARRLELYEARAHIDSLRSAFPRA</sequence>
<dbReference type="RefSeq" id="WP_188490876.1">
    <property type="nucleotide sequence ID" value="NZ_BMCS01000002.1"/>
</dbReference>
<name>A0ABQ1V2A8_9NOCA</name>
<organism evidence="1 2">
    <name type="scientific">Williamsia phyllosphaerae</name>
    <dbReference type="NCBI Taxonomy" id="885042"/>
    <lineage>
        <taxon>Bacteria</taxon>
        <taxon>Bacillati</taxon>
        <taxon>Actinomycetota</taxon>
        <taxon>Actinomycetes</taxon>
        <taxon>Mycobacteriales</taxon>
        <taxon>Nocardiaceae</taxon>
        <taxon>Williamsia</taxon>
    </lineage>
</organism>
<dbReference type="EMBL" id="BMCS01000002">
    <property type="protein sequence ID" value="GGF33173.1"/>
    <property type="molecule type" value="Genomic_DNA"/>
</dbReference>
<keyword evidence="2" id="KW-1185">Reference proteome</keyword>
<protein>
    <submittedName>
        <fullName evidence="1">Uncharacterized protein</fullName>
    </submittedName>
</protein>
<proteinExistence type="predicted"/>
<dbReference type="Proteomes" id="UP000632454">
    <property type="component" value="Unassembled WGS sequence"/>
</dbReference>
<evidence type="ECO:0000313" key="2">
    <source>
        <dbReference type="Proteomes" id="UP000632454"/>
    </source>
</evidence>
<evidence type="ECO:0000313" key="1">
    <source>
        <dbReference type="EMBL" id="GGF33173.1"/>
    </source>
</evidence>